<feature type="compositionally biased region" description="Pro residues" evidence="1">
    <location>
        <begin position="1"/>
        <end position="11"/>
    </location>
</feature>
<gene>
    <name evidence="2" type="ORF">M011DRAFT_473674</name>
</gene>
<dbReference type="AlphaFoldDB" id="A0A6A6VLY1"/>
<reference evidence="2" key="1">
    <citation type="journal article" date="2020" name="Stud. Mycol.">
        <title>101 Dothideomycetes genomes: a test case for predicting lifestyles and emergence of pathogens.</title>
        <authorList>
            <person name="Haridas S."/>
            <person name="Albert R."/>
            <person name="Binder M."/>
            <person name="Bloem J."/>
            <person name="Labutti K."/>
            <person name="Salamov A."/>
            <person name="Andreopoulos B."/>
            <person name="Baker S."/>
            <person name="Barry K."/>
            <person name="Bills G."/>
            <person name="Bluhm B."/>
            <person name="Cannon C."/>
            <person name="Castanera R."/>
            <person name="Culley D."/>
            <person name="Daum C."/>
            <person name="Ezra D."/>
            <person name="Gonzalez J."/>
            <person name="Henrissat B."/>
            <person name="Kuo A."/>
            <person name="Liang C."/>
            <person name="Lipzen A."/>
            <person name="Lutzoni F."/>
            <person name="Magnuson J."/>
            <person name="Mondo S."/>
            <person name="Nolan M."/>
            <person name="Ohm R."/>
            <person name="Pangilinan J."/>
            <person name="Park H.-J."/>
            <person name="Ramirez L."/>
            <person name="Alfaro M."/>
            <person name="Sun H."/>
            <person name="Tritt A."/>
            <person name="Yoshinaga Y."/>
            <person name="Zwiers L.-H."/>
            <person name="Turgeon B."/>
            <person name="Goodwin S."/>
            <person name="Spatafora J."/>
            <person name="Crous P."/>
            <person name="Grigoriev I."/>
        </authorList>
    </citation>
    <scope>NUCLEOTIDE SEQUENCE</scope>
    <source>
        <strain evidence="2">CBS 119925</strain>
    </source>
</reference>
<evidence type="ECO:0000313" key="2">
    <source>
        <dbReference type="EMBL" id="KAF2751163.1"/>
    </source>
</evidence>
<dbReference type="Proteomes" id="UP000799440">
    <property type="component" value="Unassembled WGS sequence"/>
</dbReference>
<feature type="compositionally biased region" description="Basic and acidic residues" evidence="1">
    <location>
        <begin position="57"/>
        <end position="78"/>
    </location>
</feature>
<dbReference type="OrthoDB" id="3535998at2759"/>
<organism evidence="2 3">
    <name type="scientific">Sporormia fimetaria CBS 119925</name>
    <dbReference type="NCBI Taxonomy" id="1340428"/>
    <lineage>
        <taxon>Eukaryota</taxon>
        <taxon>Fungi</taxon>
        <taxon>Dikarya</taxon>
        <taxon>Ascomycota</taxon>
        <taxon>Pezizomycotina</taxon>
        <taxon>Dothideomycetes</taxon>
        <taxon>Pleosporomycetidae</taxon>
        <taxon>Pleosporales</taxon>
        <taxon>Sporormiaceae</taxon>
        <taxon>Sporormia</taxon>
    </lineage>
</organism>
<feature type="compositionally biased region" description="Polar residues" evidence="1">
    <location>
        <begin position="45"/>
        <end position="54"/>
    </location>
</feature>
<feature type="compositionally biased region" description="Low complexity" evidence="1">
    <location>
        <begin position="314"/>
        <end position="336"/>
    </location>
</feature>
<feature type="region of interest" description="Disordered" evidence="1">
    <location>
        <begin position="289"/>
        <end position="364"/>
    </location>
</feature>
<name>A0A6A6VLY1_9PLEO</name>
<keyword evidence="3" id="KW-1185">Reference proteome</keyword>
<feature type="region of interest" description="Disordered" evidence="1">
    <location>
        <begin position="1"/>
        <end position="78"/>
    </location>
</feature>
<accession>A0A6A6VLY1</accession>
<sequence>MNPAPFIPPPMAGFKKSPPHEGQSSGSDSKRPETAGAKRRASRAGTRSVSSLSAAQLERKRQNDREAQRAIRQRTKDHIANLERQIQELTAERDSNSSTKWLELMRRNEELEQENAVLRARLSQAVTALGVPEQGPATVLPGSEGNTLMSATGTAPSPSDRVQILSQPRPSAETPRSIHSVPEIPTPVSQSGHWQAQQAYSSTIASPHGQGSPHLGHVPPAAESVRWSHHPHPHPPQQISMPVHDPTHTGLEAGSMSYPSPYAMDSHSRALSYPLETAQLVTAQPMHMGGYSTPTSARSPHPSDYPRHSLAINTHTSAPHPTAQHPHSQQHTPQTPYSSFSPQGHPGFVPQGSHPGDVQPMMAPQPPQHAIGEAGHMVYQSYPPNMKGDQH</sequence>
<evidence type="ECO:0008006" key="4">
    <source>
        <dbReference type="Google" id="ProtNLM"/>
    </source>
</evidence>
<protein>
    <recommendedName>
        <fullName evidence="4">BZIP domain-containing protein</fullName>
    </recommendedName>
</protein>
<feature type="region of interest" description="Disordered" evidence="1">
    <location>
        <begin position="204"/>
        <end position="242"/>
    </location>
</feature>
<proteinExistence type="predicted"/>
<dbReference type="Gene3D" id="1.20.5.170">
    <property type="match status" value="1"/>
</dbReference>
<dbReference type="EMBL" id="MU006562">
    <property type="protein sequence ID" value="KAF2751163.1"/>
    <property type="molecule type" value="Genomic_DNA"/>
</dbReference>
<evidence type="ECO:0000256" key="1">
    <source>
        <dbReference type="SAM" id="MobiDB-lite"/>
    </source>
</evidence>
<dbReference type="PANTHER" id="PTHR37012:SF2">
    <property type="entry name" value="BZIP DOMAIN-CONTAINING PROTEIN-RELATED"/>
    <property type="match status" value="1"/>
</dbReference>
<evidence type="ECO:0000313" key="3">
    <source>
        <dbReference type="Proteomes" id="UP000799440"/>
    </source>
</evidence>
<dbReference type="PANTHER" id="PTHR37012">
    <property type="entry name" value="B-ZIP TRANSCRIPTION FACTOR (EUROFUNG)-RELATED"/>
    <property type="match status" value="1"/>
</dbReference>
<feature type="region of interest" description="Disordered" evidence="1">
    <location>
        <begin position="152"/>
        <end position="181"/>
    </location>
</feature>
<dbReference type="CDD" id="cd14688">
    <property type="entry name" value="bZIP_YAP"/>
    <property type="match status" value="1"/>
</dbReference>